<keyword evidence="2" id="KW-0378">Hydrolase</keyword>
<protein>
    <submittedName>
        <fullName evidence="2">Putative MPP superfamily phosphohydrolase</fullName>
    </submittedName>
</protein>
<dbReference type="Gene3D" id="3.60.21.10">
    <property type="match status" value="1"/>
</dbReference>
<proteinExistence type="predicted"/>
<dbReference type="GO" id="GO:0008758">
    <property type="term" value="F:UDP-2,3-diacylglucosamine hydrolase activity"/>
    <property type="evidence" value="ECO:0007669"/>
    <property type="project" value="TreeGrafter"/>
</dbReference>
<gene>
    <name evidence="2" type="ORF">B0I26_102180</name>
</gene>
<dbReference type="PANTHER" id="PTHR31302:SF32">
    <property type="entry name" value="PHOSPHOESTERASE"/>
    <property type="match status" value="1"/>
</dbReference>
<reference evidence="2 3" key="1">
    <citation type="submission" date="2018-06" db="EMBL/GenBank/DDBJ databases">
        <title>Genomic Encyclopedia of Type Strains, Phase III (KMG-III): the genomes of soil and plant-associated and newly described type strains.</title>
        <authorList>
            <person name="Whitman W."/>
        </authorList>
    </citation>
    <scope>NUCLEOTIDE SEQUENCE [LARGE SCALE GENOMIC DNA]</scope>
    <source>
        <strain evidence="2 3">CGMCC 1.8979</strain>
    </source>
</reference>
<evidence type="ECO:0000259" key="1">
    <source>
        <dbReference type="Pfam" id="PF00149"/>
    </source>
</evidence>
<comment type="caution">
    <text evidence="2">The sequence shown here is derived from an EMBL/GenBank/DDBJ whole genome shotgun (WGS) entry which is preliminary data.</text>
</comment>
<feature type="domain" description="Calcineurin-like phosphoesterase" evidence="1">
    <location>
        <begin position="42"/>
        <end position="199"/>
    </location>
</feature>
<keyword evidence="3" id="KW-1185">Reference proteome</keyword>
<organism evidence="2 3">
    <name type="scientific">Paranoxybacillus vitaminiphilus</name>
    <dbReference type="NCBI Taxonomy" id="581036"/>
    <lineage>
        <taxon>Bacteria</taxon>
        <taxon>Bacillati</taxon>
        <taxon>Bacillota</taxon>
        <taxon>Bacilli</taxon>
        <taxon>Bacillales</taxon>
        <taxon>Anoxybacillaceae</taxon>
        <taxon>Paranoxybacillus</taxon>
    </lineage>
</organism>
<accession>A0A327YNX0</accession>
<dbReference type="EMBL" id="QLMH01000002">
    <property type="protein sequence ID" value="RAK22191.1"/>
    <property type="molecule type" value="Genomic_DNA"/>
</dbReference>
<dbReference type="GO" id="GO:0009245">
    <property type="term" value="P:lipid A biosynthetic process"/>
    <property type="evidence" value="ECO:0007669"/>
    <property type="project" value="TreeGrafter"/>
</dbReference>
<dbReference type="GO" id="GO:0016020">
    <property type="term" value="C:membrane"/>
    <property type="evidence" value="ECO:0007669"/>
    <property type="project" value="GOC"/>
</dbReference>
<dbReference type="Pfam" id="PF00149">
    <property type="entry name" value="Metallophos"/>
    <property type="match status" value="1"/>
</dbReference>
<evidence type="ECO:0000313" key="3">
    <source>
        <dbReference type="Proteomes" id="UP000248555"/>
    </source>
</evidence>
<dbReference type="InterPro" id="IPR029052">
    <property type="entry name" value="Metallo-depent_PP-like"/>
</dbReference>
<dbReference type="RefSeq" id="WP_111644049.1">
    <property type="nucleotide sequence ID" value="NZ_QLMH01000002.1"/>
</dbReference>
<dbReference type="InterPro" id="IPR004843">
    <property type="entry name" value="Calcineurin-like_PHP"/>
</dbReference>
<dbReference type="InterPro" id="IPR051158">
    <property type="entry name" value="Metallophosphoesterase_sf"/>
</dbReference>
<name>A0A327YNX0_9BACL</name>
<dbReference type="Proteomes" id="UP000248555">
    <property type="component" value="Unassembled WGS sequence"/>
</dbReference>
<dbReference type="PANTHER" id="PTHR31302">
    <property type="entry name" value="TRANSMEMBRANE PROTEIN WITH METALLOPHOSPHOESTERASE DOMAIN-RELATED"/>
    <property type="match status" value="1"/>
</dbReference>
<dbReference type="SUPFAM" id="SSF56300">
    <property type="entry name" value="Metallo-dependent phosphatases"/>
    <property type="match status" value="1"/>
</dbReference>
<dbReference type="AlphaFoldDB" id="A0A327YNX0"/>
<dbReference type="OrthoDB" id="9780884at2"/>
<sequence length="252" mass="28342">MFISLAVIIIFLFVYMWFEAHRNRVTYTNLIFHEFPKSFGEMSIFFISDIHRRNISKKIINEVKGKADIVIIGGDLTEKGVPFARVAKNIRRLKEIGPIYFVWGNNDYEADFRQLDSFLTEEGVKTLDNTAVIFESEEGEKIALLGVDDMSKNRARLDLALLDAGDEGFRILVSHNPAIVDKIQENQRISLVLSGHTHGGQIRIFSFGIYEKGGVRKTNGTTVVVSNGYGTTALPFRLGAPAETHLITLKSM</sequence>
<evidence type="ECO:0000313" key="2">
    <source>
        <dbReference type="EMBL" id="RAK22191.1"/>
    </source>
</evidence>